<dbReference type="OrthoDB" id="1523429at2"/>
<evidence type="ECO:0000313" key="3">
    <source>
        <dbReference type="EMBL" id="SDF00771.1"/>
    </source>
</evidence>
<dbReference type="Proteomes" id="UP000198748">
    <property type="component" value="Unassembled WGS sequence"/>
</dbReference>
<dbReference type="STRING" id="659014.SAMN04487996_108185"/>
<evidence type="ECO:0000259" key="2">
    <source>
        <dbReference type="Pfam" id="PF13349"/>
    </source>
</evidence>
<proteinExistence type="predicted"/>
<dbReference type="Pfam" id="PF13349">
    <property type="entry name" value="DUF4097"/>
    <property type="match status" value="1"/>
</dbReference>
<dbReference type="EMBL" id="FNAN01000008">
    <property type="protein sequence ID" value="SDF00771.1"/>
    <property type="molecule type" value="Genomic_DNA"/>
</dbReference>
<reference evidence="4" key="1">
    <citation type="submission" date="2016-10" db="EMBL/GenBank/DDBJ databases">
        <authorList>
            <person name="Varghese N."/>
            <person name="Submissions S."/>
        </authorList>
    </citation>
    <scope>NUCLEOTIDE SEQUENCE [LARGE SCALE GENOMIC DNA]</scope>
    <source>
        <strain evidence="4">DSM 25329</strain>
    </source>
</reference>
<evidence type="ECO:0000313" key="4">
    <source>
        <dbReference type="Proteomes" id="UP000198748"/>
    </source>
</evidence>
<keyword evidence="1" id="KW-0732">Signal</keyword>
<dbReference type="PANTHER" id="PTHR34094">
    <property type="match status" value="1"/>
</dbReference>
<feature type="signal peptide" evidence="1">
    <location>
        <begin position="1"/>
        <end position="21"/>
    </location>
</feature>
<dbReference type="RefSeq" id="WP_090151210.1">
    <property type="nucleotide sequence ID" value="NZ_FNAN01000008.1"/>
</dbReference>
<feature type="domain" description="DUF4097" evidence="2">
    <location>
        <begin position="117"/>
        <end position="345"/>
    </location>
</feature>
<protein>
    <recommendedName>
        <fullName evidence="2">DUF4097 domain-containing protein</fullName>
    </recommendedName>
</protein>
<gene>
    <name evidence="3" type="ORF">SAMN04487996_108185</name>
</gene>
<dbReference type="InterPro" id="IPR025164">
    <property type="entry name" value="Toastrack_DUF4097"/>
</dbReference>
<sequence>MKIKQLLTFVLSALCFVSAYAQGDDDKPYVTKNFNGSSLKELQVETSGGSISVTGGQSDGFKVEMYVRGNGWNGNKQLTKEEIEDRLEDYDILIGTEGSKVIATAKRKNNQQWNEKRNISIAFKVMAPRNVATNLKTSGGSIKIAALTGQQNFTTSGGSLKIDDLDGVINGRTSGGSIDVAHCSKDINLHTSGGSIRANELKGKIELKTSGGSIELNKLNGDIVAHTSGGSIRGEGVDGSLDAGTSGGSVRLAGVSGSVRASTSAGSIELELKSLGKYVDLSTSAGSVRVSMPLDKGVDLNLKGNKVAIPLKNFDGSVEKDRVQGKMNGGGIPVTLSASAGSVYVNQ</sequence>
<organism evidence="3 4">
    <name type="scientific">Dyadobacter soli</name>
    <dbReference type="NCBI Taxonomy" id="659014"/>
    <lineage>
        <taxon>Bacteria</taxon>
        <taxon>Pseudomonadati</taxon>
        <taxon>Bacteroidota</taxon>
        <taxon>Cytophagia</taxon>
        <taxon>Cytophagales</taxon>
        <taxon>Spirosomataceae</taxon>
        <taxon>Dyadobacter</taxon>
    </lineage>
</organism>
<dbReference type="PANTHER" id="PTHR34094:SF1">
    <property type="entry name" value="PROTEIN FAM185A"/>
    <property type="match status" value="1"/>
</dbReference>
<feature type="chain" id="PRO_5011466407" description="DUF4097 domain-containing protein" evidence="1">
    <location>
        <begin position="22"/>
        <end position="347"/>
    </location>
</feature>
<evidence type="ECO:0000256" key="1">
    <source>
        <dbReference type="SAM" id="SignalP"/>
    </source>
</evidence>
<name>A0A1G7HK84_9BACT</name>
<accession>A0A1G7HK84</accession>
<dbReference type="AlphaFoldDB" id="A0A1G7HK84"/>
<keyword evidence="4" id="KW-1185">Reference proteome</keyword>